<evidence type="ECO:0000256" key="6">
    <source>
        <dbReference type="ARBA" id="ARBA00033409"/>
    </source>
</evidence>
<keyword evidence="5" id="KW-0234">DNA repair</keyword>
<evidence type="ECO:0000256" key="2">
    <source>
        <dbReference type="ARBA" id="ARBA00021310"/>
    </source>
</evidence>
<dbReference type="Gene3D" id="2.40.50.140">
    <property type="entry name" value="Nucleic acid-binding proteins"/>
    <property type="match status" value="1"/>
</dbReference>
<dbReference type="GO" id="GO:0006302">
    <property type="term" value="P:double-strand break repair"/>
    <property type="evidence" value="ECO:0007669"/>
    <property type="project" value="TreeGrafter"/>
</dbReference>
<dbReference type="PANTHER" id="PTHR33991">
    <property type="entry name" value="DNA REPAIR PROTEIN RECO"/>
    <property type="match status" value="1"/>
</dbReference>
<dbReference type="GO" id="GO:0006310">
    <property type="term" value="P:DNA recombination"/>
    <property type="evidence" value="ECO:0007669"/>
    <property type="project" value="UniProtKB-KW"/>
</dbReference>
<dbReference type="AlphaFoldDB" id="A0A381NPI7"/>
<dbReference type="InterPro" id="IPR037278">
    <property type="entry name" value="ARFGAP/RecO"/>
</dbReference>
<dbReference type="NCBIfam" id="TIGR00613">
    <property type="entry name" value="reco"/>
    <property type="match status" value="1"/>
</dbReference>
<dbReference type="InterPro" id="IPR042242">
    <property type="entry name" value="RecO_C"/>
</dbReference>
<dbReference type="SUPFAM" id="SSF57863">
    <property type="entry name" value="ArfGap/RecO-like zinc finger"/>
    <property type="match status" value="1"/>
</dbReference>
<reference evidence="8" key="1">
    <citation type="submission" date="2018-05" db="EMBL/GenBank/DDBJ databases">
        <authorList>
            <person name="Lanie J.A."/>
            <person name="Ng W.-L."/>
            <person name="Kazmierczak K.M."/>
            <person name="Andrzejewski T.M."/>
            <person name="Davidsen T.M."/>
            <person name="Wayne K.J."/>
            <person name="Tettelin H."/>
            <person name="Glass J.I."/>
            <person name="Rusch D."/>
            <person name="Podicherti R."/>
            <person name="Tsui H.-C.T."/>
            <person name="Winkler M.E."/>
        </authorList>
    </citation>
    <scope>NUCLEOTIDE SEQUENCE</scope>
</reference>
<dbReference type="InterPro" id="IPR022572">
    <property type="entry name" value="DNA_rep/recomb_RecO_N"/>
</dbReference>
<dbReference type="Pfam" id="PF02565">
    <property type="entry name" value="RecO_C"/>
    <property type="match status" value="1"/>
</dbReference>
<evidence type="ECO:0000256" key="5">
    <source>
        <dbReference type="ARBA" id="ARBA00023204"/>
    </source>
</evidence>
<keyword evidence="4" id="KW-0233">DNA recombination</keyword>
<dbReference type="SUPFAM" id="SSF50249">
    <property type="entry name" value="Nucleic acid-binding proteins"/>
    <property type="match status" value="1"/>
</dbReference>
<dbReference type="Gene3D" id="1.20.1440.120">
    <property type="entry name" value="Recombination protein O, C-terminal domain"/>
    <property type="match status" value="1"/>
</dbReference>
<evidence type="ECO:0000256" key="4">
    <source>
        <dbReference type="ARBA" id="ARBA00023172"/>
    </source>
</evidence>
<dbReference type="PANTHER" id="PTHR33991:SF1">
    <property type="entry name" value="DNA REPAIR PROTEIN RECO"/>
    <property type="match status" value="1"/>
</dbReference>
<sequence>MALYSSEALILRTYRLGEADRIVVFLTSNRGKKRGVAKGARRTKSRFLGALEPLTQVQVVYYERENRDLVSLNDIETVWSPLATRQPDSLPYVSYFAELIDAWALEANPDERLYRLGASVLEAMVIGAPINQLARYFEYWLLRLQGVYPSLMICQTCSTDLAMSGARVLESDGVFVCQNCGPVGRGAVLSSGALVFLRALAKVRPQDLAKVSLTLGANKELEVAHRMLITTHLEKELRSTRVLQELNPS</sequence>
<dbReference type="InterPro" id="IPR003717">
    <property type="entry name" value="RecO"/>
</dbReference>
<feature type="domain" description="DNA replication/recombination mediator RecO N-terminal" evidence="7">
    <location>
        <begin position="1"/>
        <end position="78"/>
    </location>
</feature>
<comment type="similarity">
    <text evidence="1">Belongs to the RecO family.</text>
</comment>
<gene>
    <name evidence="8" type="ORF">METZ01_LOCUS9294</name>
</gene>
<organism evidence="8">
    <name type="scientific">marine metagenome</name>
    <dbReference type="NCBI Taxonomy" id="408172"/>
    <lineage>
        <taxon>unclassified sequences</taxon>
        <taxon>metagenomes</taxon>
        <taxon>ecological metagenomes</taxon>
    </lineage>
</organism>
<dbReference type="Pfam" id="PF11967">
    <property type="entry name" value="RecO_N"/>
    <property type="match status" value="1"/>
</dbReference>
<dbReference type="HAMAP" id="MF_00201">
    <property type="entry name" value="RecO"/>
    <property type="match status" value="1"/>
</dbReference>
<name>A0A381NPI7_9ZZZZ</name>
<proteinExistence type="inferred from homology"/>
<evidence type="ECO:0000256" key="3">
    <source>
        <dbReference type="ARBA" id="ARBA00022763"/>
    </source>
</evidence>
<evidence type="ECO:0000313" key="8">
    <source>
        <dbReference type="EMBL" id="SUZ56440.1"/>
    </source>
</evidence>
<dbReference type="InterPro" id="IPR012340">
    <property type="entry name" value="NA-bd_OB-fold"/>
</dbReference>
<keyword evidence="3" id="KW-0227">DNA damage</keyword>
<dbReference type="GO" id="GO:0043590">
    <property type="term" value="C:bacterial nucleoid"/>
    <property type="evidence" value="ECO:0007669"/>
    <property type="project" value="TreeGrafter"/>
</dbReference>
<evidence type="ECO:0000259" key="7">
    <source>
        <dbReference type="Pfam" id="PF11967"/>
    </source>
</evidence>
<evidence type="ECO:0000256" key="1">
    <source>
        <dbReference type="ARBA" id="ARBA00007452"/>
    </source>
</evidence>
<dbReference type="EMBL" id="UINC01000501">
    <property type="protein sequence ID" value="SUZ56440.1"/>
    <property type="molecule type" value="Genomic_DNA"/>
</dbReference>
<protein>
    <recommendedName>
        <fullName evidence="2">DNA repair protein RecO</fullName>
    </recommendedName>
    <alternativeName>
        <fullName evidence="6">Recombination protein O</fullName>
    </alternativeName>
</protein>
<accession>A0A381NPI7</accession>